<name>A0A271LQ53_9HYPH</name>
<evidence type="ECO:0000313" key="2">
    <source>
        <dbReference type="EMBL" id="PAQ09546.1"/>
    </source>
</evidence>
<protein>
    <submittedName>
        <fullName evidence="2">Uncharacterized protein</fullName>
    </submittedName>
</protein>
<comment type="caution">
    <text evidence="2">The sequence shown here is derived from an EMBL/GenBank/DDBJ whole genome shotgun (WGS) entry which is preliminary data.</text>
</comment>
<proteinExistence type="predicted"/>
<dbReference type="RefSeq" id="WP_095493045.1">
    <property type="nucleotide sequence ID" value="NZ_NPKJ01000041.1"/>
</dbReference>
<gene>
    <name evidence="2" type="ORF">CIT26_13565</name>
</gene>
<evidence type="ECO:0000256" key="1">
    <source>
        <dbReference type="SAM" id="MobiDB-lite"/>
    </source>
</evidence>
<organism evidence="2 3">
    <name type="scientific">Mesorhizobium temperatum</name>
    <dbReference type="NCBI Taxonomy" id="241416"/>
    <lineage>
        <taxon>Bacteria</taxon>
        <taxon>Pseudomonadati</taxon>
        <taxon>Pseudomonadota</taxon>
        <taxon>Alphaproteobacteria</taxon>
        <taxon>Hyphomicrobiales</taxon>
        <taxon>Phyllobacteriaceae</taxon>
        <taxon>Mesorhizobium</taxon>
    </lineage>
</organism>
<keyword evidence="3" id="KW-1185">Reference proteome</keyword>
<reference evidence="2 3" key="1">
    <citation type="submission" date="2017-08" db="EMBL/GenBank/DDBJ databases">
        <title>Mesorhizobium wenxinae sp. nov., a novel rhizobial species isolated from root nodules of chickpea (Cicer arietinum L.).</title>
        <authorList>
            <person name="Zhang J."/>
        </authorList>
    </citation>
    <scope>NUCLEOTIDE SEQUENCE [LARGE SCALE GENOMIC DNA]</scope>
    <source>
        <strain evidence="2 3">SDW018</strain>
    </source>
</reference>
<dbReference type="EMBL" id="NPKJ01000041">
    <property type="protein sequence ID" value="PAQ09546.1"/>
    <property type="molecule type" value="Genomic_DNA"/>
</dbReference>
<dbReference type="AlphaFoldDB" id="A0A271LQ53"/>
<feature type="region of interest" description="Disordered" evidence="1">
    <location>
        <begin position="1"/>
        <end position="23"/>
    </location>
</feature>
<accession>A0A271LQ53</accession>
<dbReference type="Proteomes" id="UP000216442">
    <property type="component" value="Unassembled WGS sequence"/>
</dbReference>
<sequence length="59" mass="6634">MTSFLDKRRSKLSPSEQRAAQEEVRRQIAVAVSVAKRKTEAKVKAEVLERSHIASEPQA</sequence>
<evidence type="ECO:0000313" key="3">
    <source>
        <dbReference type="Proteomes" id="UP000216442"/>
    </source>
</evidence>